<dbReference type="Gene3D" id="3.20.20.140">
    <property type="entry name" value="Metal-dependent hydrolases"/>
    <property type="match status" value="1"/>
</dbReference>
<dbReference type="SUPFAM" id="SSF51338">
    <property type="entry name" value="Composite domain of metallo-dependent hydrolases"/>
    <property type="match status" value="1"/>
</dbReference>
<dbReference type="InterPro" id="IPR011059">
    <property type="entry name" value="Metal-dep_hydrolase_composite"/>
</dbReference>
<comment type="caution">
    <text evidence="2">The sequence shown here is derived from an EMBL/GenBank/DDBJ whole genome shotgun (WGS) entry which is preliminary data.</text>
</comment>
<dbReference type="PANTHER" id="PTHR22642">
    <property type="entry name" value="IMIDAZOLONEPROPIONASE"/>
    <property type="match status" value="1"/>
</dbReference>
<gene>
    <name evidence="2" type="primary">nfdA_6</name>
    <name evidence="2" type="ORF">GALL_530580</name>
</gene>
<dbReference type="Pfam" id="PF07969">
    <property type="entry name" value="Amidohydro_3"/>
    <property type="match status" value="1"/>
</dbReference>
<name>A0A1J5P3X2_9ZZZZ</name>
<dbReference type="InterPro" id="IPR013108">
    <property type="entry name" value="Amidohydro_3"/>
</dbReference>
<accession>A0A1J5P3X2</accession>
<dbReference type="PANTHER" id="PTHR22642:SF2">
    <property type="entry name" value="PROTEIN LONG AFTER FAR-RED 3"/>
    <property type="match status" value="1"/>
</dbReference>
<evidence type="ECO:0000259" key="1">
    <source>
        <dbReference type="Pfam" id="PF07969"/>
    </source>
</evidence>
<dbReference type="GO" id="GO:0016810">
    <property type="term" value="F:hydrolase activity, acting on carbon-nitrogen (but not peptide) bonds"/>
    <property type="evidence" value="ECO:0007669"/>
    <property type="project" value="InterPro"/>
</dbReference>
<protein>
    <submittedName>
        <fullName evidence="2">N-substituted formamide deformylase</fullName>
        <ecNumber evidence="2">3.5.1.91</ecNumber>
    </submittedName>
</protein>
<evidence type="ECO:0000313" key="2">
    <source>
        <dbReference type="EMBL" id="OIQ65384.1"/>
    </source>
</evidence>
<keyword evidence="2" id="KW-0378">Hydrolase</keyword>
<dbReference type="AlphaFoldDB" id="A0A1J5P3X2"/>
<feature type="domain" description="Amidohydrolase 3" evidence="1">
    <location>
        <begin position="2"/>
        <end position="92"/>
    </location>
</feature>
<sequence>MYTFYAAVERKDLKGFPAGGFQPENALTREQALRGMTIWAAKAQFEENEKGSIEPGKYADFVILDNDIMKTAGANLPNVKVLKTYVNGEKVYEKK</sequence>
<reference evidence="2" key="1">
    <citation type="submission" date="2016-10" db="EMBL/GenBank/DDBJ databases">
        <title>Sequence of Gallionella enrichment culture.</title>
        <authorList>
            <person name="Poehlein A."/>
            <person name="Muehling M."/>
            <person name="Daniel R."/>
        </authorList>
    </citation>
    <scope>NUCLEOTIDE SEQUENCE</scope>
</reference>
<proteinExistence type="predicted"/>
<dbReference type="EC" id="3.5.1.91" evidence="2"/>
<dbReference type="EMBL" id="MLJW01007370">
    <property type="protein sequence ID" value="OIQ65384.1"/>
    <property type="molecule type" value="Genomic_DNA"/>
</dbReference>
<organism evidence="2">
    <name type="scientific">mine drainage metagenome</name>
    <dbReference type="NCBI Taxonomy" id="410659"/>
    <lineage>
        <taxon>unclassified sequences</taxon>
        <taxon>metagenomes</taxon>
        <taxon>ecological metagenomes</taxon>
    </lineage>
</organism>